<dbReference type="Pfam" id="PF11454">
    <property type="entry name" value="DUF3016"/>
    <property type="match status" value="1"/>
</dbReference>
<evidence type="ECO:0000313" key="1">
    <source>
        <dbReference type="EMBL" id="EIT69936.1"/>
    </source>
</evidence>
<organism evidence="2 3">
    <name type="scientific">Hydrocarboniphaga effusa AP103</name>
    <dbReference type="NCBI Taxonomy" id="1172194"/>
    <lineage>
        <taxon>Bacteria</taxon>
        <taxon>Pseudomonadati</taxon>
        <taxon>Pseudomonadota</taxon>
        <taxon>Gammaproteobacteria</taxon>
        <taxon>Nevskiales</taxon>
        <taxon>Nevskiaceae</taxon>
        <taxon>Hydrocarboniphaga</taxon>
    </lineage>
</organism>
<reference evidence="2 3" key="1">
    <citation type="journal article" date="2012" name="J. Bacteriol.">
        <title>Genome Sequence of n-Alkane-Degrading Hydrocarboniphaga effusa Strain AP103T (ATCC BAA-332T).</title>
        <authorList>
            <person name="Chang H.K."/>
            <person name="Zylstra G.J."/>
            <person name="Chae J.C."/>
        </authorList>
    </citation>
    <scope>NUCLEOTIDE SEQUENCE [LARGE SCALE GENOMIC DNA]</scope>
    <source>
        <strain evidence="2 3">AP103</strain>
    </source>
</reference>
<reference evidence="2" key="2">
    <citation type="submission" date="2012-05" db="EMBL/GenBank/DDBJ databases">
        <authorList>
            <person name="Park J.-H."/>
            <person name="Zylstra G.J."/>
            <person name="Chae J.-C."/>
        </authorList>
    </citation>
    <scope>NUCLEOTIDE SEQUENCE</scope>
    <source>
        <strain evidence="2">AP103</strain>
    </source>
</reference>
<evidence type="ECO:0008006" key="4">
    <source>
        <dbReference type="Google" id="ProtNLM"/>
    </source>
</evidence>
<protein>
    <recommendedName>
        <fullName evidence="4">DUF3016 domain-containing protein</fullName>
    </recommendedName>
</protein>
<proteinExistence type="predicted"/>
<accession>I8T8Q0</accession>
<dbReference type="InterPro" id="IPR021557">
    <property type="entry name" value="DUF3016"/>
</dbReference>
<name>I8T8Q0_9GAMM</name>
<dbReference type="STRING" id="1172194.WQQ_00730"/>
<keyword evidence="3" id="KW-1185">Reference proteome</keyword>
<dbReference type="EMBL" id="AKGD01000001">
    <property type="protein sequence ID" value="EIT69936.1"/>
    <property type="molecule type" value="Genomic_DNA"/>
</dbReference>
<gene>
    <name evidence="1" type="ORF">WQQ_00730</name>
    <name evidence="2" type="ORF">WQQ_02600</name>
</gene>
<dbReference type="AlphaFoldDB" id="I8T8Q0"/>
<evidence type="ECO:0000313" key="3">
    <source>
        <dbReference type="Proteomes" id="UP000003704"/>
    </source>
</evidence>
<dbReference type="EMBL" id="AKGD01000001">
    <property type="protein sequence ID" value="EIT70123.1"/>
    <property type="molecule type" value="Genomic_DNA"/>
</dbReference>
<dbReference type="Proteomes" id="UP000003704">
    <property type="component" value="Unassembled WGS sequence"/>
</dbReference>
<evidence type="ECO:0000313" key="2">
    <source>
        <dbReference type="EMBL" id="EIT70123.1"/>
    </source>
</evidence>
<sequence>MAVSFVKPEKFTDATLQNRFQSYERVTKELSDYLVGLGQRYLPANQRLEIKVTDIDLAGRYEPWRNYNPDVRYMVDVTWPSVSLQYRLLEDGHEIAHGEQRVADMNYLRRPAARANNDSLRYEKAMLDDWFRGQFDAQSKHSVAARKP</sequence>
<comment type="caution">
    <text evidence="2">The sequence shown here is derived from an EMBL/GenBank/DDBJ whole genome shotgun (WGS) entry which is preliminary data.</text>
</comment>